<evidence type="ECO:0008006" key="3">
    <source>
        <dbReference type="Google" id="ProtNLM"/>
    </source>
</evidence>
<name>A0ABT1K6U0_9ACTN</name>
<comment type="caution">
    <text evidence="1">The sequence shown here is derived from an EMBL/GenBank/DDBJ whole genome shotgun (WGS) entry which is preliminary data.</text>
</comment>
<sequence length="144" mass="16574">MTRWTWGCLAAVALPLIGVLVLVFAFVMPPVWRDDDRLDALLERVVTYPLPPETRELSGRRFTDFGRTMFGGNGDYCDYLIKIVLQTKLTQEEIRKYYRKAAIRGAEESATISLSFEDSGDTADRRVIVEVHDRHGSDWDWRCT</sequence>
<dbReference type="EMBL" id="JAMZEC010000001">
    <property type="protein sequence ID" value="MCP2349724.1"/>
    <property type="molecule type" value="Genomic_DNA"/>
</dbReference>
<keyword evidence="2" id="KW-1185">Reference proteome</keyword>
<reference evidence="1 2" key="1">
    <citation type="submission" date="2022-06" db="EMBL/GenBank/DDBJ databases">
        <title>Sequencing the genomes of 1000 actinobacteria strains.</title>
        <authorList>
            <person name="Klenk H.-P."/>
        </authorList>
    </citation>
    <scope>NUCLEOTIDE SEQUENCE [LARGE SCALE GENOMIC DNA]</scope>
    <source>
        <strain evidence="1 2">DSM 44170</strain>
    </source>
</reference>
<proteinExistence type="predicted"/>
<protein>
    <recommendedName>
        <fullName evidence="3">DUF4878 domain-containing protein</fullName>
    </recommendedName>
</protein>
<dbReference type="RefSeq" id="WP_253774515.1">
    <property type="nucleotide sequence ID" value="NZ_BAAAVE010000021.1"/>
</dbReference>
<evidence type="ECO:0000313" key="1">
    <source>
        <dbReference type="EMBL" id="MCP2349724.1"/>
    </source>
</evidence>
<organism evidence="1 2">
    <name type="scientific">Nonomuraea roseoviolacea subsp. carminata</name>
    <dbReference type="NCBI Taxonomy" id="160689"/>
    <lineage>
        <taxon>Bacteria</taxon>
        <taxon>Bacillati</taxon>
        <taxon>Actinomycetota</taxon>
        <taxon>Actinomycetes</taxon>
        <taxon>Streptosporangiales</taxon>
        <taxon>Streptosporangiaceae</taxon>
        <taxon>Nonomuraea</taxon>
    </lineage>
</organism>
<gene>
    <name evidence="1" type="ORF">HD595_005846</name>
</gene>
<dbReference type="Proteomes" id="UP001320766">
    <property type="component" value="Unassembled WGS sequence"/>
</dbReference>
<evidence type="ECO:0000313" key="2">
    <source>
        <dbReference type="Proteomes" id="UP001320766"/>
    </source>
</evidence>
<accession>A0ABT1K6U0</accession>